<dbReference type="EMBL" id="MJFZ01000011">
    <property type="protein sequence ID" value="RAW42777.1"/>
    <property type="molecule type" value="Genomic_DNA"/>
</dbReference>
<keyword evidence="3 6" id="KW-0964">Secreted</keyword>
<dbReference type="Proteomes" id="UP000251314">
    <property type="component" value="Unassembled WGS sequence"/>
</dbReference>
<evidence type="ECO:0000256" key="6">
    <source>
        <dbReference type="RuleBase" id="RU368111"/>
    </source>
</evidence>
<gene>
    <name evidence="11" type="ORF">PC110_g1050</name>
    <name evidence="8" type="ORF">PC113_g9662</name>
    <name evidence="9" type="ORF">PC115_g8516</name>
    <name evidence="10" type="ORF">PC118_g8745</name>
</gene>
<comment type="similarity">
    <text evidence="2 6">Belongs to the elicitin family.</text>
</comment>
<feature type="region of interest" description="Disordered" evidence="7">
    <location>
        <begin position="95"/>
        <end position="114"/>
    </location>
</feature>
<evidence type="ECO:0000256" key="2">
    <source>
        <dbReference type="ARBA" id="ARBA00009544"/>
    </source>
</evidence>
<organism evidence="11 12">
    <name type="scientific">Phytophthora cactorum</name>
    <dbReference type="NCBI Taxonomy" id="29920"/>
    <lineage>
        <taxon>Eukaryota</taxon>
        <taxon>Sar</taxon>
        <taxon>Stramenopiles</taxon>
        <taxon>Oomycota</taxon>
        <taxon>Peronosporomycetes</taxon>
        <taxon>Peronosporales</taxon>
        <taxon>Peronosporaceae</taxon>
        <taxon>Phytophthora</taxon>
    </lineage>
</organism>
<dbReference type="Gene3D" id="1.10.239.10">
    <property type="entry name" value="Elicitin domain"/>
    <property type="match status" value="1"/>
</dbReference>
<comment type="subcellular location">
    <subcellularLocation>
        <location evidence="1 6">Secreted</location>
    </subcellularLocation>
</comment>
<evidence type="ECO:0000313" key="12">
    <source>
        <dbReference type="Proteomes" id="UP000251314"/>
    </source>
</evidence>
<dbReference type="GO" id="GO:0052040">
    <property type="term" value="P:symbiont-mediated perturbation of host programmed cell death"/>
    <property type="evidence" value="ECO:0007669"/>
    <property type="project" value="UniProtKB-UniRule"/>
</dbReference>
<proteinExistence type="inferred from homology"/>
<reference evidence="8" key="2">
    <citation type="submission" date="2018-10" db="EMBL/GenBank/DDBJ databases">
        <title>Effector identification in a new, highly contiguous assembly of the strawberry crown rot pathogen Phytophthora cactorum.</title>
        <authorList>
            <person name="Armitage A.D."/>
            <person name="Nellist C.F."/>
            <person name="Bates H."/>
            <person name="Vickerstaff R.J."/>
            <person name="Harrison R.J."/>
        </authorList>
    </citation>
    <scope>NUCLEOTIDE SEQUENCE</scope>
    <source>
        <strain evidence="8">15-7</strain>
        <strain evidence="9">4032</strain>
        <strain evidence="10">P415</strain>
    </source>
</reference>
<evidence type="ECO:0000313" key="10">
    <source>
        <dbReference type="EMBL" id="KAG2984662.1"/>
    </source>
</evidence>
<dbReference type="VEuPathDB" id="FungiDB:PC110_g1050"/>
<name>A0A329T0P2_9STRA</name>
<dbReference type="Pfam" id="PF00964">
    <property type="entry name" value="Elicitin"/>
    <property type="match status" value="1"/>
</dbReference>
<dbReference type="InterPro" id="IPR002200">
    <property type="entry name" value="Elicitin"/>
</dbReference>
<dbReference type="SUPFAM" id="SSF48647">
    <property type="entry name" value="Fungal elicitin"/>
    <property type="match status" value="1"/>
</dbReference>
<dbReference type="EMBL" id="RCMG01000245">
    <property type="protein sequence ID" value="KAG2858608.1"/>
    <property type="molecule type" value="Genomic_DNA"/>
</dbReference>
<dbReference type="EMBL" id="RCML01000228">
    <property type="protein sequence ID" value="KAG2984662.1"/>
    <property type="molecule type" value="Genomic_DNA"/>
</dbReference>
<dbReference type="Proteomes" id="UP000735874">
    <property type="component" value="Unassembled WGS sequence"/>
</dbReference>
<evidence type="ECO:0000256" key="1">
    <source>
        <dbReference type="ARBA" id="ARBA00004613"/>
    </source>
</evidence>
<evidence type="ECO:0000313" key="9">
    <source>
        <dbReference type="EMBL" id="KAG2924761.1"/>
    </source>
</evidence>
<evidence type="ECO:0000256" key="4">
    <source>
        <dbReference type="ARBA" id="ARBA00022978"/>
    </source>
</evidence>
<feature type="compositionally biased region" description="Low complexity" evidence="7">
    <location>
        <begin position="105"/>
        <end position="114"/>
    </location>
</feature>
<comment type="caution">
    <text evidence="11">The sequence shown here is derived from an EMBL/GenBank/DDBJ whole genome shotgun (WGS) entry which is preliminary data.</text>
</comment>
<sequence length="136" mass="13891">MDATMCSDAQFQAISSNANLAGCTNDVGFNILSSLTPDQIKEICGSTACMKLWDDVESLGFGDCTIPDLGLSLQTDILDPVSTLCSGSGISPNTTAGNDAGSDNTSVASPSSTVSTGTVAVPVIAFFIMLQDLISL</sequence>
<reference evidence="11 12" key="1">
    <citation type="submission" date="2018-01" db="EMBL/GenBank/DDBJ databases">
        <title>Draft genome of the strawberry crown rot pathogen Phytophthora cactorum.</title>
        <authorList>
            <person name="Armitage A.D."/>
            <person name="Lysoe E."/>
            <person name="Nellist C.F."/>
            <person name="Harrison R.J."/>
            <person name="Brurberg M.B."/>
        </authorList>
    </citation>
    <scope>NUCLEOTIDE SEQUENCE [LARGE SCALE GENOMIC DNA]</scope>
    <source>
        <strain evidence="11 12">10300</strain>
    </source>
</reference>
<dbReference type="Proteomes" id="UP000774804">
    <property type="component" value="Unassembled WGS sequence"/>
</dbReference>
<evidence type="ECO:0000256" key="7">
    <source>
        <dbReference type="SAM" id="MobiDB-lite"/>
    </source>
</evidence>
<dbReference type="OrthoDB" id="115263at2759"/>
<dbReference type="AlphaFoldDB" id="A0A329T0P2"/>
<dbReference type="EMBL" id="RCMI01000221">
    <property type="protein sequence ID" value="KAG2924761.1"/>
    <property type="molecule type" value="Genomic_DNA"/>
</dbReference>
<dbReference type="Proteomes" id="UP000697107">
    <property type="component" value="Unassembled WGS sequence"/>
</dbReference>
<keyword evidence="12" id="KW-1185">Reference proteome</keyword>
<evidence type="ECO:0000313" key="11">
    <source>
        <dbReference type="EMBL" id="RAW42777.1"/>
    </source>
</evidence>
<keyword evidence="5 6" id="KW-1015">Disulfide bond</keyword>
<evidence type="ECO:0000313" key="8">
    <source>
        <dbReference type="EMBL" id="KAG2858608.1"/>
    </source>
</evidence>
<accession>A0A329T0P2</accession>
<keyword evidence="4 6" id="KW-0928">Hypersensitive response elicitation</keyword>
<comment type="function">
    <text evidence="6">Induces local and distal defense responses (incompatible hypersensitive reaction) in plants from the solanaceae and cruciferae families. Elicits leaf necrosis and causes the accumulation of pathogenesis-related proteins. Might interact with the lipidic molecules of the plasma membrane.</text>
</comment>
<feature type="compositionally biased region" description="Polar residues" evidence="7">
    <location>
        <begin position="95"/>
        <end position="104"/>
    </location>
</feature>
<dbReference type="GO" id="GO:0005576">
    <property type="term" value="C:extracellular region"/>
    <property type="evidence" value="ECO:0007669"/>
    <property type="project" value="UniProtKB-SubCell"/>
</dbReference>
<evidence type="ECO:0000256" key="3">
    <source>
        <dbReference type="ARBA" id="ARBA00022525"/>
    </source>
</evidence>
<protein>
    <recommendedName>
        <fullName evidence="6">Elicitin</fullName>
    </recommendedName>
</protein>
<dbReference type="SMART" id="SM01187">
    <property type="entry name" value="Elicitin"/>
    <property type="match status" value="1"/>
</dbReference>
<evidence type="ECO:0000256" key="5">
    <source>
        <dbReference type="ARBA" id="ARBA00023157"/>
    </source>
</evidence>
<dbReference type="InterPro" id="IPR036470">
    <property type="entry name" value="Elicitin_sf"/>
</dbReference>